<accession>A0AAD9FY98</accession>
<dbReference type="AlphaFoldDB" id="A0AAD9FY98"/>
<reference evidence="1" key="1">
    <citation type="submission" date="2023-08" db="EMBL/GenBank/DDBJ databases">
        <title>Reference Genome Resource for the Citrus Pathogen Phytophthora citrophthora.</title>
        <authorList>
            <person name="Moller H."/>
            <person name="Coetzee B."/>
            <person name="Rose L.J."/>
            <person name="Van Niekerk J.M."/>
        </authorList>
    </citation>
    <scope>NUCLEOTIDE SEQUENCE</scope>
    <source>
        <strain evidence="1">STE-U-9442</strain>
    </source>
</reference>
<gene>
    <name evidence="1" type="ORF">P3T76_016011</name>
</gene>
<evidence type="ECO:0000313" key="1">
    <source>
        <dbReference type="EMBL" id="KAK1928485.1"/>
    </source>
</evidence>
<evidence type="ECO:0000313" key="2">
    <source>
        <dbReference type="Proteomes" id="UP001259832"/>
    </source>
</evidence>
<proteinExistence type="predicted"/>
<dbReference type="EMBL" id="JASMQC010000065">
    <property type="protein sequence ID" value="KAK1928485.1"/>
    <property type="molecule type" value="Genomic_DNA"/>
</dbReference>
<organism evidence="1 2">
    <name type="scientific">Phytophthora citrophthora</name>
    <dbReference type="NCBI Taxonomy" id="4793"/>
    <lineage>
        <taxon>Eukaryota</taxon>
        <taxon>Sar</taxon>
        <taxon>Stramenopiles</taxon>
        <taxon>Oomycota</taxon>
        <taxon>Peronosporomycetes</taxon>
        <taxon>Peronosporales</taxon>
        <taxon>Peronosporaceae</taxon>
        <taxon>Phytophthora</taxon>
    </lineage>
</organism>
<name>A0AAD9FY98_9STRA</name>
<comment type="caution">
    <text evidence="1">The sequence shown here is derived from an EMBL/GenBank/DDBJ whole genome shotgun (WGS) entry which is preliminary data.</text>
</comment>
<sequence length="76" mass="8569">MIVRTGLGLWLNHRLKLSATHNAHAKYVVQMKASRTPNINAAAMTPGVPYVSVVYISNIEWSAMLRWMENSRSTKV</sequence>
<dbReference type="Proteomes" id="UP001259832">
    <property type="component" value="Unassembled WGS sequence"/>
</dbReference>
<keyword evidence="2" id="KW-1185">Reference proteome</keyword>
<protein>
    <submittedName>
        <fullName evidence="1">Uncharacterized protein</fullName>
    </submittedName>
</protein>